<evidence type="ECO:0000256" key="3">
    <source>
        <dbReference type="ARBA" id="ARBA00022512"/>
    </source>
</evidence>
<organism evidence="8 9">
    <name type="scientific">Nocardia otitidiscaviarum</name>
    <dbReference type="NCBI Taxonomy" id="1823"/>
    <lineage>
        <taxon>Bacteria</taxon>
        <taxon>Bacillati</taxon>
        <taxon>Actinomycetota</taxon>
        <taxon>Actinomycetes</taxon>
        <taxon>Mycobacteriales</taxon>
        <taxon>Nocardiaceae</taxon>
        <taxon>Nocardia</taxon>
    </lineage>
</organism>
<dbReference type="InterPro" id="IPR036291">
    <property type="entry name" value="NAD(P)-bd_dom_sf"/>
</dbReference>
<dbReference type="InterPro" id="IPR002347">
    <property type="entry name" value="SDR_fam"/>
</dbReference>
<reference evidence="8 9" key="1">
    <citation type="submission" date="2018-06" db="EMBL/GenBank/DDBJ databases">
        <authorList>
            <consortium name="Pathogen Informatics"/>
            <person name="Doyle S."/>
        </authorList>
    </citation>
    <scope>NUCLEOTIDE SEQUENCE [LARGE SCALE GENOMIC DNA]</scope>
    <source>
        <strain evidence="8 9">NCTC1934</strain>
    </source>
</reference>
<dbReference type="OrthoDB" id="9804774at2"/>
<gene>
    <name evidence="8" type="primary">actIII_2</name>
    <name evidence="8" type="ORF">NCTC1934_04723</name>
</gene>
<dbReference type="PRINTS" id="PR00081">
    <property type="entry name" value="GDHRDH"/>
</dbReference>
<dbReference type="PANTHER" id="PTHR42879:SF2">
    <property type="entry name" value="3-OXOACYL-[ACYL-CARRIER-PROTEIN] REDUCTASE FABG"/>
    <property type="match status" value="1"/>
</dbReference>
<dbReference type="InterPro" id="IPR050259">
    <property type="entry name" value="SDR"/>
</dbReference>
<evidence type="ECO:0000313" key="8">
    <source>
        <dbReference type="EMBL" id="SUA81328.1"/>
    </source>
</evidence>
<dbReference type="PROSITE" id="PS00061">
    <property type="entry name" value="ADH_SHORT"/>
    <property type="match status" value="1"/>
</dbReference>
<dbReference type="InterPro" id="IPR020904">
    <property type="entry name" value="Sc_DH/Rdtase_CS"/>
</dbReference>
<comment type="catalytic activity">
    <reaction evidence="6">
        <text>a (3R)-hydroxyacyl-[ACP] + NADP(+) = a 3-oxoacyl-[ACP] + NADPH + H(+)</text>
        <dbReference type="Rhea" id="RHEA:17397"/>
        <dbReference type="Rhea" id="RHEA-COMP:9916"/>
        <dbReference type="Rhea" id="RHEA-COMP:9945"/>
        <dbReference type="ChEBI" id="CHEBI:15378"/>
        <dbReference type="ChEBI" id="CHEBI:57783"/>
        <dbReference type="ChEBI" id="CHEBI:58349"/>
        <dbReference type="ChEBI" id="CHEBI:78776"/>
        <dbReference type="ChEBI" id="CHEBI:78827"/>
        <dbReference type="EC" id="1.1.1.100"/>
    </reaction>
    <physiologicalReaction direction="right-to-left" evidence="6">
        <dbReference type="Rhea" id="RHEA:17399"/>
    </physiologicalReaction>
</comment>
<dbReference type="AlphaFoldDB" id="A0A378YWZ4"/>
<dbReference type="GO" id="GO:0004316">
    <property type="term" value="F:3-oxoacyl-[acyl-carrier-protein] reductase (NADPH) activity"/>
    <property type="evidence" value="ECO:0007669"/>
    <property type="project" value="UniProtKB-EC"/>
</dbReference>
<evidence type="ECO:0000256" key="1">
    <source>
        <dbReference type="ARBA" id="ARBA00004191"/>
    </source>
</evidence>
<protein>
    <recommendedName>
        <fullName evidence="5">3-oxoacyl-[acyl-carrier-protein] reductase MabA</fullName>
    </recommendedName>
</protein>
<dbReference type="EMBL" id="UGRY01000002">
    <property type="protein sequence ID" value="SUA81328.1"/>
    <property type="molecule type" value="Genomic_DNA"/>
</dbReference>
<proteinExistence type="inferred from homology"/>
<evidence type="ECO:0000256" key="5">
    <source>
        <dbReference type="ARBA" id="ARBA00040781"/>
    </source>
</evidence>
<dbReference type="SUPFAM" id="SSF51735">
    <property type="entry name" value="NAD(P)-binding Rossmann-fold domains"/>
    <property type="match status" value="1"/>
</dbReference>
<accession>A0A378YWZ4</accession>
<dbReference type="PRINTS" id="PR00080">
    <property type="entry name" value="SDRFAMILY"/>
</dbReference>
<sequence length="253" mass="26013">MGGVALVTGGTSGIGYACAKQLHDSGFRVVVTGRDENKLDKTLAEQPAWAGYVNDVRDRYGVRDLVTTVAAAHGPIEVLVNNAGRGGGGPIATISDELWLDVIETDLNSVFWVTRAVLNECPTIRGASGRIINIASTGGKQGVPFGTPYSAAKAGVIGFTKALAKELAATGATVNAVCPGYVETPMAVSIRESYSSMQGISETEVLANFEAKIPLGRYSTPEEVAGMVGYLAGPAAASVTAQAINVCGGLGSY</sequence>
<comment type="similarity">
    <text evidence="2 7">Belongs to the short-chain dehydrogenases/reductases (SDR) family.</text>
</comment>
<dbReference type="Proteomes" id="UP000255467">
    <property type="component" value="Unassembled WGS sequence"/>
</dbReference>
<evidence type="ECO:0000256" key="2">
    <source>
        <dbReference type="ARBA" id="ARBA00006484"/>
    </source>
</evidence>
<keyword evidence="3" id="KW-0964">Secreted</keyword>
<evidence type="ECO:0000256" key="7">
    <source>
        <dbReference type="RuleBase" id="RU000363"/>
    </source>
</evidence>
<evidence type="ECO:0000256" key="4">
    <source>
        <dbReference type="ARBA" id="ARBA00023002"/>
    </source>
</evidence>
<name>A0A378YWZ4_9NOCA</name>
<dbReference type="RefSeq" id="WP_039814767.1">
    <property type="nucleotide sequence ID" value="NZ_JARWOO010000023.1"/>
</dbReference>
<keyword evidence="4 8" id="KW-0560">Oxidoreductase</keyword>
<evidence type="ECO:0000313" key="9">
    <source>
        <dbReference type="Proteomes" id="UP000255467"/>
    </source>
</evidence>
<keyword evidence="9" id="KW-1185">Reference proteome</keyword>
<keyword evidence="3" id="KW-0134">Cell wall</keyword>
<dbReference type="FunFam" id="3.40.50.720:FF:000084">
    <property type="entry name" value="Short-chain dehydrogenase reductase"/>
    <property type="match status" value="1"/>
</dbReference>
<dbReference type="Pfam" id="PF00106">
    <property type="entry name" value="adh_short"/>
    <property type="match status" value="1"/>
</dbReference>
<comment type="subcellular location">
    <subcellularLocation>
        <location evidence="1">Secreted</location>
        <location evidence="1">Cell wall</location>
    </subcellularLocation>
</comment>
<dbReference type="PANTHER" id="PTHR42879">
    <property type="entry name" value="3-OXOACYL-(ACYL-CARRIER-PROTEIN) REDUCTASE"/>
    <property type="match status" value="1"/>
</dbReference>
<dbReference type="Gene3D" id="3.40.50.720">
    <property type="entry name" value="NAD(P)-binding Rossmann-like Domain"/>
    <property type="match status" value="1"/>
</dbReference>
<evidence type="ECO:0000256" key="6">
    <source>
        <dbReference type="ARBA" id="ARBA00047400"/>
    </source>
</evidence>
<dbReference type="GO" id="GO:0032787">
    <property type="term" value="P:monocarboxylic acid metabolic process"/>
    <property type="evidence" value="ECO:0007669"/>
    <property type="project" value="UniProtKB-ARBA"/>
</dbReference>